<dbReference type="PROSITE" id="PS51063">
    <property type="entry name" value="HTH_CRP_2"/>
    <property type="match status" value="1"/>
</dbReference>
<comment type="caution">
    <text evidence="5">The sequence shown here is derived from an EMBL/GenBank/DDBJ whole genome shotgun (WGS) entry which is preliminary data.</text>
</comment>
<keyword evidence="3" id="KW-0804">Transcription</keyword>
<sequence length="222" mass="25089">MPILENQTLFTGFDSQTISRLLEQTDARLVTVPRGQTAFHFESRPASLCLLLQGYAVATQTTETHRDRIYAQFSPGDLLSVFPQQSAPPQMQILACTELTLLVFSADTLLHTQAIPLETRLLFSQNFASLTARQYAALFDRIRCLTAQTLREKILQYLHAEAERQHSLTFSIPLDRASLAAYLNADRSALSRELSQMKQEGLVDFYKNSFKLTSSHDSERKS</sequence>
<proteinExistence type="predicted"/>
<dbReference type="Gene3D" id="2.60.120.10">
    <property type="entry name" value="Jelly Rolls"/>
    <property type="match status" value="1"/>
</dbReference>
<dbReference type="InterPro" id="IPR036390">
    <property type="entry name" value="WH_DNA-bd_sf"/>
</dbReference>
<evidence type="ECO:0000256" key="2">
    <source>
        <dbReference type="ARBA" id="ARBA00023125"/>
    </source>
</evidence>
<dbReference type="SUPFAM" id="SSF46785">
    <property type="entry name" value="Winged helix' DNA-binding domain"/>
    <property type="match status" value="1"/>
</dbReference>
<dbReference type="InterPro" id="IPR014710">
    <property type="entry name" value="RmlC-like_jellyroll"/>
</dbReference>
<reference evidence="5" key="1">
    <citation type="submission" date="2020-08" db="EMBL/GenBank/DDBJ databases">
        <title>Genome public.</title>
        <authorList>
            <person name="Liu C."/>
            <person name="Sun Q."/>
        </authorList>
    </citation>
    <scope>NUCLEOTIDE SEQUENCE</scope>
    <source>
        <strain evidence="5">NSJ-40</strain>
    </source>
</reference>
<dbReference type="GO" id="GO:0003677">
    <property type="term" value="F:DNA binding"/>
    <property type="evidence" value="ECO:0007669"/>
    <property type="project" value="UniProtKB-KW"/>
</dbReference>
<dbReference type="EMBL" id="JACRSN010000002">
    <property type="protein sequence ID" value="MBC8532700.1"/>
    <property type="molecule type" value="Genomic_DNA"/>
</dbReference>
<gene>
    <name evidence="5" type="ORF">IAG03_01520</name>
</gene>
<dbReference type="RefSeq" id="WP_249317919.1">
    <property type="nucleotide sequence ID" value="NZ_JACRSN010000002.1"/>
</dbReference>
<dbReference type="GO" id="GO:0006355">
    <property type="term" value="P:regulation of DNA-templated transcription"/>
    <property type="evidence" value="ECO:0007669"/>
    <property type="project" value="InterPro"/>
</dbReference>
<evidence type="ECO:0000313" key="5">
    <source>
        <dbReference type="EMBL" id="MBC8532700.1"/>
    </source>
</evidence>
<protein>
    <submittedName>
        <fullName evidence="5">Crp/Fnr family transcriptional regulator</fullName>
    </submittedName>
</protein>
<dbReference type="Proteomes" id="UP000651482">
    <property type="component" value="Unassembled WGS sequence"/>
</dbReference>
<evidence type="ECO:0000313" key="6">
    <source>
        <dbReference type="Proteomes" id="UP000651482"/>
    </source>
</evidence>
<dbReference type="InterPro" id="IPR018490">
    <property type="entry name" value="cNMP-bd_dom_sf"/>
</dbReference>
<keyword evidence="1" id="KW-0805">Transcription regulation</keyword>
<keyword evidence="2" id="KW-0238">DNA-binding</keyword>
<dbReference type="Pfam" id="PF13545">
    <property type="entry name" value="HTH_Crp_2"/>
    <property type="match status" value="1"/>
</dbReference>
<keyword evidence="6" id="KW-1185">Reference proteome</keyword>
<accession>A0A926HRE2</accession>
<dbReference type="AlphaFoldDB" id="A0A926HRE2"/>
<evidence type="ECO:0000256" key="3">
    <source>
        <dbReference type="ARBA" id="ARBA00023163"/>
    </source>
</evidence>
<organism evidence="5 6">
    <name type="scientific">Yeguia hominis</name>
    <dbReference type="NCBI Taxonomy" id="2763662"/>
    <lineage>
        <taxon>Bacteria</taxon>
        <taxon>Bacillati</taxon>
        <taxon>Bacillota</taxon>
        <taxon>Clostridia</taxon>
        <taxon>Eubacteriales</taxon>
        <taxon>Yeguiaceae</taxon>
        <taxon>Yeguia</taxon>
    </lineage>
</organism>
<dbReference type="SUPFAM" id="SSF51206">
    <property type="entry name" value="cAMP-binding domain-like"/>
    <property type="match status" value="1"/>
</dbReference>
<dbReference type="InterPro" id="IPR012318">
    <property type="entry name" value="HTH_CRP"/>
</dbReference>
<feature type="domain" description="HTH crp-type" evidence="4">
    <location>
        <begin position="148"/>
        <end position="216"/>
    </location>
</feature>
<name>A0A926HRE2_9FIRM</name>
<evidence type="ECO:0000259" key="4">
    <source>
        <dbReference type="PROSITE" id="PS51063"/>
    </source>
</evidence>
<evidence type="ECO:0000256" key="1">
    <source>
        <dbReference type="ARBA" id="ARBA00023015"/>
    </source>
</evidence>